<keyword evidence="12" id="KW-0378">Hydrolase</keyword>
<keyword evidence="16" id="KW-1043">Host membrane</keyword>
<evidence type="ECO:0000256" key="7">
    <source>
        <dbReference type="ARBA" id="ARBA00022670"/>
    </source>
</evidence>
<keyword evidence="4" id="KW-1032">Host cell membrane</keyword>
<dbReference type="Proteomes" id="UP000230008">
    <property type="component" value="Chromosome"/>
</dbReference>
<accession>A0A2D3T851</accession>
<evidence type="ECO:0000256" key="12">
    <source>
        <dbReference type="ARBA" id="ARBA00022801"/>
    </source>
</evidence>
<dbReference type="InterPro" id="IPR020974">
    <property type="entry name" value="CPD_dom"/>
</dbReference>
<reference evidence="25" key="1">
    <citation type="submission" date="2016-10" db="EMBL/GenBank/DDBJ databases">
        <authorList>
            <person name="Chevignon G."/>
        </authorList>
    </citation>
    <scope>NUCLEOTIDE SEQUENCE [LARGE SCALE GENOMIC DNA]</scope>
    <source>
        <strain evidence="25">A2C</strain>
    </source>
</reference>
<keyword evidence="17" id="KW-0843">Virulence</keyword>
<organism evidence="24 25">
    <name type="scientific">Candidatus Williamhamiltonella defendens</name>
    <dbReference type="NCBI Taxonomy" id="138072"/>
    <lineage>
        <taxon>Bacteria</taxon>
        <taxon>Pseudomonadati</taxon>
        <taxon>Pseudomonadota</taxon>
        <taxon>Gammaproteobacteria</taxon>
        <taxon>Enterobacterales</taxon>
        <taxon>Enterobacteriaceae</taxon>
        <taxon>aphid secondary symbionts</taxon>
        <taxon>Candidatus Williamhamiltonella</taxon>
    </lineage>
</organism>
<evidence type="ECO:0000256" key="3">
    <source>
        <dbReference type="ARBA" id="ARBA00004613"/>
    </source>
</evidence>
<evidence type="ECO:0000313" key="24">
    <source>
        <dbReference type="EMBL" id="ATW30002.1"/>
    </source>
</evidence>
<feature type="region of interest" description="Disordered" evidence="22">
    <location>
        <begin position="1194"/>
        <end position="1216"/>
    </location>
</feature>
<evidence type="ECO:0000256" key="10">
    <source>
        <dbReference type="ARBA" id="ARBA00022729"/>
    </source>
</evidence>
<dbReference type="GO" id="GO:0020002">
    <property type="term" value="C:host cell plasma membrane"/>
    <property type="evidence" value="ECO:0007669"/>
    <property type="project" value="UniProtKB-SubCell"/>
</dbReference>
<keyword evidence="19" id="KW-0472">Membrane</keyword>
<dbReference type="Gene3D" id="3.40.50.11050">
    <property type="match status" value="1"/>
</dbReference>
<keyword evidence="15" id="KW-0460">Magnesium</keyword>
<dbReference type="GO" id="GO:0005576">
    <property type="term" value="C:extracellular region"/>
    <property type="evidence" value="ECO:0007669"/>
    <property type="project" value="UniProtKB-SubCell"/>
</dbReference>
<dbReference type="Gene3D" id="2.130.10.130">
    <property type="entry name" value="Integrin alpha, N-terminal"/>
    <property type="match status" value="1"/>
</dbReference>
<dbReference type="InterPro" id="IPR038383">
    <property type="entry name" value="CPD_dom_sf"/>
</dbReference>
<dbReference type="GO" id="GO:0090729">
    <property type="term" value="F:toxin activity"/>
    <property type="evidence" value="ECO:0007669"/>
    <property type="project" value="UniProtKB-KW"/>
</dbReference>
<dbReference type="PANTHER" id="PTHR46580">
    <property type="entry name" value="SENSOR KINASE-RELATED"/>
    <property type="match status" value="1"/>
</dbReference>
<reference evidence="25" key="2">
    <citation type="submission" date="2017-11" db="EMBL/GenBank/DDBJ databases">
        <title>PacBio sequencing of new strain of the secondary endosymbiont Candidatus Hamiltonella defensa.</title>
        <authorList>
            <person name="Strand M.R."/>
            <person name="Oliver K."/>
        </authorList>
    </citation>
    <scope>NUCLEOTIDE SEQUENCE [LARGE SCALE GENOMIC DNA]</scope>
    <source>
        <strain evidence="25">A2C</strain>
    </source>
</reference>
<keyword evidence="7" id="KW-0645">Protease</keyword>
<dbReference type="GO" id="GO:0044164">
    <property type="term" value="C:host cell cytosol"/>
    <property type="evidence" value="ECO:0007669"/>
    <property type="project" value="UniProtKB-SubCell"/>
</dbReference>
<keyword evidence="8" id="KW-0808">Transferase</keyword>
<dbReference type="GO" id="GO:0046872">
    <property type="term" value="F:metal ion binding"/>
    <property type="evidence" value="ECO:0007669"/>
    <property type="project" value="UniProtKB-KW"/>
</dbReference>
<evidence type="ECO:0000256" key="2">
    <source>
        <dbReference type="ARBA" id="ARBA00004165"/>
    </source>
</evidence>
<dbReference type="Pfam" id="PF11713">
    <property type="entry name" value="Peptidase_C80"/>
    <property type="match status" value="1"/>
</dbReference>
<evidence type="ECO:0000256" key="1">
    <source>
        <dbReference type="ARBA" id="ARBA00001946"/>
    </source>
</evidence>
<evidence type="ECO:0000256" key="13">
    <source>
        <dbReference type="ARBA" id="ARBA00022807"/>
    </source>
</evidence>
<dbReference type="SUPFAM" id="SSF51120">
    <property type="entry name" value="beta-Roll"/>
    <property type="match status" value="1"/>
</dbReference>
<evidence type="ECO:0000256" key="18">
    <source>
        <dbReference type="ARBA" id="ARBA00023121"/>
    </source>
</evidence>
<name>A0A2D3T851_9ENTR</name>
<dbReference type="PANTHER" id="PTHR46580:SF4">
    <property type="entry name" value="ATP_GTP-BINDING PROTEIN"/>
    <property type="match status" value="1"/>
</dbReference>
<dbReference type="SUPFAM" id="SSF69318">
    <property type="entry name" value="Integrin alpha N-terminal domain"/>
    <property type="match status" value="1"/>
</dbReference>
<evidence type="ECO:0000256" key="4">
    <source>
        <dbReference type="ARBA" id="ARBA00022511"/>
    </source>
</evidence>
<evidence type="ECO:0000256" key="22">
    <source>
        <dbReference type="SAM" id="MobiDB-lite"/>
    </source>
</evidence>
<gene>
    <name evidence="24" type="ORF">BJP41_06300</name>
</gene>
<keyword evidence="6" id="KW-0800">Toxin</keyword>
<evidence type="ECO:0000256" key="19">
    <source>
        <dbReference type="ARBA" id="ARBA00023136"/>
    </source>
</evidence>
<evidence type="ECO:0000256" key="8">
    <source>
        <dbReference type="ARBA" id="ARBA00022679"/>
    </source>
</evidence>
<dbReference type="Pfam" id="PF13517">
    <property type="entry name" value="FG-GAP_3"/>
    <property type="match status" value="2"/>
</dbReference>
<comment type="cofactor">
    <cofactor evidence="1">
        <name>Mg(2+)</name>
        <dbReference type="ChEBI" id="CHEBI:18420"/>
    </cofactor>
</comment>
<keyword evidence="14" id="KW-0068">Autocatalytic cleavage</keyword>
<dbReference type="GO" id="GO:0006508">
    <property type="term" value="P:proteolysis"/>
    <property type="evidence" value="ECO:0007669"/>
    <property type="project" value="UniProtKB-KW"/>
</dbReference>
<keyword evidence="10" id="KW-0732">Signal</keyword>
<dbReference type="InterPro" id="IPR011049">
    <property type="entry name" value="Serralysin-like_metalloprot_C"/>
</dbReference>
<dbReference type="GO" id="GO:0016740">
    <property type="term" value="F:transferase activity"/>
    <property type="evidence" value="ECO:0007669"/>
    <property type="project" value="UniProtKB-KW"/>
</dbReference>
<proteinExistence type="predicted"/>
<evidence type="ECO:0000256" key="15">
    <source>
        <dbReference type="ARBA" id="ARBA00022842"/>
    </source>
</evidence>
<evidence type="ECO:0000256" key="14">
    <source>
        <dbReference type="ARBA" id="ARBA00022813"/>
    </source>
</evidence>
<evidence type="ECO:0000256" key="20">
    <source>
        <dbReference type="ARBA" id="ARBA00023200"/>
    </source>
</evidence>
<keyword evidence="11" id="KW-0677">Repeat</keyword>
<dbReference type="InterPro" id="IPR028994">
    <property type="entry name" value="Integrin_alpha_N"/>
</dbReference>
<dbReference type="GO" id="GO:0008234">
    <property type="term" value="F:cysteine-type peptidase activity"/>
    <property type="evidence" value="ECO:0007669"/>
    <property type="project" value="UniProtKB-KW"/>
</dbReference>
<keyword evidence="5" id="KW-0964">Secreted</keyword>
<evidence type="ECO:0000259" key="23">
    <source>
        <dbReference type="PROSITE" id="PS51771"/>
    </source>
</evidence>
<evidence type="ECO:0000256" key="21">
    <source>
        <dbReference type="ARBA" id="ARBA00023586"/>
    </source>
</evidence>
<evidence type="ECO:0000256" key="6">
    <source>
        <dbReference type="ARBA" id="ARBA00022656"/>
    </source>
</evidence>
<feature type="domain" description="Peptidase C80" evidence="23">
    <location>
        <begin position="271"/>
        <end position="493"/>
    </location>
</feature>
<evidence type="ECO:0000256" key="9">
    <source>
        <dbReference type="ARBA" id="ARBA00022723"/>
    </source>
</evidence>
<dbReference type="Gene3D" id="2.150.10.10">
    <property type="entry name" value="Serralysin-like metalloprotease, C-terminal"/>
    <property type="match status" value="1"/>
</dbReference>
<dbReference type="PROSITE" id="PS51771">
    <property type="entry name" value="CGT_MARTX_CPD"/>
    <property type="match status" value="1"/>
</dbReference>
<dbReference type="InterPro" id="IPR013517">
    <property type="entry name" value="FG-GAP"/>
</dbReference>
<feature type="region of interest" description="Disordered" evidence="22">
    <location>
        <begin position="1317"/>
        <end position="1336"/>
    </location>
</feature>
<comment type="subcellular location">
    <subcellularLocation>
        <location evidence="2">Host cell membrane</location>
    </subcellularLocation>
    <subcellularLocation>
        <location evidence="21">Host cytoplasm</location>
        <location evidence="21">Host cytosol</location>
    </subcellularLocation>
    <subcellularLocation>
        <location evidence="3">Secreted</location>
    </subcellularLocation>
</comment>
<evidence type="ECO:0000256" key="11">
    <source>
        <dbReference type="ARBA" id="ARBA00022737"/>
    </source>
</evidence>
<keyword evidence="20" id="KW-1035">Host cytoplasm</keyword>
<evidence type="ECO:0000313" key="25">
    <source>
        <dbReference type="Proteomes" id="UP000230008"/>
    </source>
</evidence>
<evidence type="ECO:0000256" key="17">
    <source>
        <dbReference type="ARBA" id="ARBA00023026"/>
    </source>
</evidence>
<protein>
    <recommendedName>
        <fullName evidence="23">Peptidase C80 domain-containing protein</fullName>
    </recommendedName>
</protein>
<keyword evidence="18" id="KW-0446">Lipid-binding</keyword>
<dbReference type="EMBL" id="CP017606">
    <property type="protein sequence ID" value="ATW30002.1"/>
    <property type="molecule type" value="Genomic_DNA"/>
</dbReference>
<keyword evidence="9" id="KW-0479">Metal-binding</keyword>
<sequence>MNFFIPGKISMPSEKKISPQQKKRGLSKAALPDIKRIKTIDGEARGRLKNNEVPEAEPVKFELDQETRGKHVMVFSGFSKLGYDDEDTIKDKLLSVLREALKTYDADKLIIVSDGKEQGIGIVYKVAKSLYPLKIRTIGILPEEEAQFHQKSPYCDKVFYVKGSNKFADKYNETWEVLDQKGQSYRVYAGTQKESIQRTGEFLVFGGGPVSQSELDEAVALGKKIIKTRSYYRYFPSRKALKEWNLKNGKDDPNEWNQDAMKALMPLLTQKFDEKVSSRFDSQLIVPIGFDDVSLDAGVHLRNKHLNLNNVTVVIDPEGNDPYFPIDGDPNSLGDRVRWQLIGHGRVNELNHRDASKLESYSALDLAKRLILLAQSLNNYPSHINLVVCATASSGENNSHYGYVQKLGEGLDFWLKKQVTDSKDQLKRAIHLRQKNQVKLAKSLEEAQTQLARWHTVELAARRLEVSVSIEGRKVSVDRREGDGMDDKVVLGWNEEGQLVRKNPPPAAIAGITPLSNTSTPLNLQGRLSEVIKEQEPALKTVPVPNRSALLNRFSGRAVLGMQGYGYLRGLRDIKRVIERLQKNDLSQEEKDKLNAQLYWAIGSFTSNIGIDGTQYGLEQYGRRLMQKGSKAGSQLKLARFGGPLLGALSSGFDLFEAYQAFDELSKTTDPKIRQDAIVKGSLATAGAALGIGTAMAFAMGGTAAVAAGPAGLAVGGILLGTGEIYSAVRQVEELKKWVELTGSEEFESGVHAFIGIDFSPNIENKVQREKALDEGRQSHKQIQVKSAQNLMHIYPQIKRVHTSRGTISVQPQRYQKITVNEGNIVVRSLSPDDVEVIPGIAVDRVRPENVAKETEALQNRLHPSATVTVVDSDYEYYQSCFDNNRDDKTDEDILITESAGHRQWLGRFVDENKKTLIHRQELKLRNRISAPTALGDFNGDGHLDIGYFSDNGLSFLFSDEKGAYSQVKTYKKADTFSTFYNAQYAANVRHLVGDVNGDGLDDILFFLNGVDPLQILLAQKTGGFLKTENQSVKLPSFSEAAPVLVDVDRDGYLDLVSFIKDKVYLHYGDPNTLFGSPHETGLSTLALESDENLRSSQYSHHLSGDLNGDGFGDILSVSQKGQLQILLGTGDRQTPFKRMGDQKHDFVKKLKGTFNPAQLQLQDINGDGRADFLVMQDDGSYTVSYGREDGYFDVPDETSSDRQHTPVADWPNRLPRHIGSMQPITAHDPKIIGLRHSSSPRLPPAVLSLNEAGEVYAHPLQSVPECDAINYYRLGDGDDEVVGQQNSRNRFDVGAGIKKFTGGPYADSFLLQGKPAPSEASHLNGKGLTDDEAQDDQDTVVSAVKTKDGQGYEINLKQSYVKYTVGHKLIATLSGIEHAAGHRETNDKLVGDDGNNQLDGAGGKDDLIGHGGNDILSLSAGRAVGGKGMDTYRILQNTTQENSTIEVEETSDSDNDSHIVLHYRLANLMKISLRETDVVLTLRNDNQTQTEVILKDLYSEVTQNGERQLQHRYTFQTSDGVFLKGFQNTLSQTEENDLLFQKSDSGPDDAVRIKNQEEFTIEPLAQAMGSFESLGSEPVGAQIEDLPSQFNLSMSKPGTCL</sequence>
<keyword evidence="13" id="KW-0788">Thiol protease</keyword>
<evidence type="ECO:0000256" key="16">
    <source>
        <dbReference type="ARBA" id="ARBA00022870"/>
    </source>
</evidence>
<evidence type="ECO:0000256" key="5">
    <source>
        <dbReference type="ARBA" id="ARBA00022525"/>
    </source>
</evidence>
<dbReference type="GO" id="GO:0008289">
    <property type="term" value="F:lipid binding"/>
    <property type="evidence" value="ECO:0007669"/>
    <property type="project" value="UniProtKB-KW"/>
</dbReference>